<sequence length="305" mass="34915">MFNLLITSDEEGWATGRHVMSRGRAIVEYTASEIVERYRDLNQKNIEELKKFPCLFVVENEPVPSLIGYITDIRLRAKECVIEFAIDKSFPPLPPGTIKSLQADIDLGEWELSRTHWAIKDEPLFEILMENKLITQENIRGSYFSQSPIILKNQSANNGNASQYNHRQVFIVHGHDEIMRLEVEDFLRALNIEPIVLSQQPSSGKTIIEKIEYYSNVGFGVVLYTECDVGAKKGSLNHRYRARQNVVFEHGFLIGKLTRNRVAALVKGNVETPNDISGVVYINIDESEQWKNELKKEMRVVGYNV</sequence>
<dbReference type="Proteomes" id="UP000839516">
    <property type="component" value="Unassembled WGS sequence"/>
</dbReference>
<protein>
    <submittedName>
        <fullName evidence="2">DNA-binding protein</fullName>
    </submittedName>
</protein>
<evidence type="ECO:0000313" key="2">
    <source>
        <dbReference type="EMBL" id="MKC77454.1"/>
    </source>
</evidence>
<evidence type="ECO:0000259" key="1">
    <source>
        <dbReference type="Pfam" id="PF10137"/>
    </source>
</evidence>
<reference evidence="2" key="1">
    <citation type="submission" date="2018-09" db="EMBL/GenBank/DDBJ databases">
        <authorList>
            <consortium name="GenomeTrakr network: Whole genome sequencing for foodborne pathogen traceback"/>
        </authorList>
    </citation>
    <scope>NUCLEOTIDE SEQUENCE [LARGE SCALE GENOMIC DNA]</scope>
    <source>
        <strain evidence="2">FDA00013424</strain>
    </source>
</reference>
<dbReference type="GO" id="GO:0050135">
    <property type="term" value="F:NADP+ nucleosidase activity"/>
    <property type="evidence" value="ECO:0007669"/>
    <property type="project" value="InterPro"/>
</dbReference>
<accession>A0A657G0F8</accession>
<feature type="domain" description="CD-NTase-associated protein 12/Pycsar effector protein TIR" evidence="1">
    <location>
        <begin position="168"/>
        <end position="285"/>
    </location>
</feature>
<dbReference type="Pfam" id="PF10137">
    <property type="entry name" value="CAP12-PCTIR_TIR"/>
    <property type="match status" value="1"/>
</dbReference>
<name>A0A657G0F8_SALET</name>
<organism evidence="2">
    <name type="scientific">Salmonella enterica subsp. enterica serovar Denver</name>
    <dbReference type="NCBI Taxonomy" id="1954177"/>
    <lineage>
        <taxon>Bacteria</taxon>
        <taxon>Pseudomonadati</taxon>
        <taxon>Pseudomonadota</taxon>
        <taxon>Gammaproteobacteria</taxon>
        <taxon>Enterobacterales</taxon>
        <taxon>Enterobacteriaceae</taxon>
        <taxon>Salmonella</taxon>
    </lineage>
</organism>
<dbReference type="EMBL" id="RTWO01000051">
    <property type="protein sequence ID" value="MKC77454.1"/>
    <property type="molecule type" value="Genomic_DNA"/>
</dbReference>
<dbReference type="InterPro" id="IPR014571">
    <property type="entry name" value="UCP032620"/>
</dbReference>
<gene>
    <name evidence="2" type="ORF">D1800_23025</name>
</gene>
<comment type="caution">
    <text evidence="2">The sequence shown here is derived from an EMBL/GenBank/DDBJ whole genome shotgun (WGS) entry which is preliminary data.</text>
</comment>
<dbReference type="AlphaFoldDB" id="A0A657G0F8"/>
<dbReference type="InterPro" id="IPR019302">
    <property type="entry name" value="CAP12/PCTIR_TIR_dom"/>
</dbReference>
<dbReference type="GO" id="GO:0003677">
    <property type="term" value="F:DNA binding"/>
    <property type="evidence" value="ECO:0007669"/>
    <property type="project" value="UniProtKB-KW"/>
</dbReference>
<dbReference type="PIRSF" id="PIRSF032620">
    <property type="entry name" value="UCP032620"/>
    <property type="match status" value="1"/>
</dbReference>
<keyword evidence="2" id="KW-0238">DNA-binding</keyword>
<proteinExistence type="predicted"/>